<dbReference type="Pfam" id="PF01053">
    <property type="entry name" value="Cys_Met_Meta_PP"/>
    <property type="match status" value="1"/>
</dbReference>
<comment type="cofactor">
    <cofactor evidence="1 6">
        <name>pyridoxal 5'-phosphate</name>
        <dbReference type="ChEBI" id="CHEBI:597326"/>
    </cofactor>
</comment>
<protein>
    <submittedName>
        <fullName evidence="7">Cystathionine beta-lyase</fullName>
    </submittedName>
</protein>
<dbReference type="PIRSF" id="PIRSF001434">
    <property type="entry name" value="CGS"/>
    <property type="match status" value="1"/>
</dbReference>
<evidence type="ECO:0000256" key="1">
    <source>
        <dbReference type="ARBA" id="ARBA00001933"/>
    </source>
</evidence>
<evidence type="ECO:0000256" key="6">
    <source>
        <dbReference type="RuleBase" id="RU362118"/>
    </source>
</evidence>
<dbReference type="SUPFAM" id="SSF53383">
    <property type="entry name" value="PLP-dependent transferases"/>
    <property type="match status" value="1"/>
</dbReference>
<evidence type="ECO:0000256" key="2">
    <source>
        <dbReference type="ARBA" id="ARBA00009077"/>
    </source>
</evidence>
<dbReference type="PATRIC" id="fig|1423725.3.peg.2254"/>
<keyword evidence="3 5" id="KW-0663">Pyridoxal phosphate</keyword>
<evidence type="ECO:0000313" key="8">
    <source>
        <dbReference type="Proteomes" id="UP000051015"/>
    </source>
</evidence>
<evidence type="ECO:0000313" key="7">
    <source>
        <dbReference type="EMBL" id="KRM95096.1"/>
    </source>
</evidence>
<dbReference type="Gene3D" id="3.90.1150.10">
    <property type="entry name" value="Aspartate Aminotransferase, domain 1"/>
    <property type="match status" value="1"/>
</dbReference>
<gene>
    <name evidence="7" type="ORF">FC19_GL002190</name>
</gene>
<dbReference type="GO" id="GO:0030170">
    <property type="term" value="F:pyridoxal phosphate binding"/>
    <property type="evidence" value="ECO:0007669"/>
    <property type="project" value="InterPro"/>
</dbReference>
<evidence type="ECO:0000256" key="3">
    <source>
        <dbReference type="ARBA" id="ARBA00022898"/>
    </source>
</evidence>
<dbReference type="InterPro" id="IPR015422">
    <property type="entry name" value="PyrdxlP-dep_Trfase_small"/>
</dbReference>
<comment type="caution">
    <text evidence="7">The sequence shown here is derived from an EMBL/GenBank/DDBJ whole genome shotgun (WGS) entry which is preliminary data.</text>
</comment>
<dbReference type="GO" id="GO:0019346">
    <property type="term" value="P:transsulfuration"/>
    <property type="evidence" value="ECO:0007669"/>
    <property type="project" value="InterPro"/>
</dbReference>
<evidence type="ECO:0000256" key="4">
    <source>
        <dbReference type="ARBA" id="ARBA00023239"/>
    </source>
</evidence>
<organism evidence="7 8">
    <name type="scientific">Liquorilactobacillus aquaticus DSM 21051</name>
    <dbReference type="NCBI Taxonomy" id="1423725"/>
    <lineage>
        <taxon>Bacteria</taxon>
        <taxon>Bacillati</taxon>
        <taxon>Bacillota</taxon>
        <taxon>Bacilli</taxon>
        <taxon>Lactobacillales</taxon>
        <taxon>Lactobacillaceae</taxon>
        <taxon>Liquorilactobacillus</taxon>
    </lineage>
</organism>
<dbReference type="STRING" id="1423725.FC19_GL002190"/>
<dbReference type="PANTHER" id="PTHR11808">
    <property type="entry name" value="TRANS-SULFURATION ENZYME FAMILY MEMBER"/>
    <property type="match status" value="1"/>
</dbReference>
<dbReference type="InterPro" id="IPR000277">
    <property type="entry name" value="Cys/Met-Metab_PyrdxlP-dep_enz"/>
</dbReference>
<dbReference type="FunFam" id="3.90.1150.10:FF:000033">
    <property type="entry name" value="Cystathionine gamma-synthase"/>
    <property type="match status" value="1"/>
</dbReference>
<evidence type="ECO:0000256" key="5">
    <source>
        <dbReference type="PIRSR" id="PIRSR001434-2"/>
    </source>
</evidence>
<reference evidence="7 8" key="1">
    <citation type="journal article" date="2015" name="Genome Announc.">
        <title>Expanding the biotechnology potential of lactobacilli through comparative genomics of 213 strains and associated genera.</title>
        <authorList>
            <person name="Sun Z."/>
            <person name="Harris H.M."/>
            <person name="McCann A."/>
            <person name="Guo C."/>
            <person name="Argimon S."/>
            <person name="Zhang W."/>
            <person name="Yang X."/>
            <person name="Jeffery I.B."/>
            <person name="Cooney J.C."/>
            <person name="Kagawa T.F."/>
            <person name="Liu W."/>
            <person name="Song Y."/>
            <person name="Salvetti E."/>
            <person name="Wrobel A."/>
            <person name="Rasinkangas P."/>
            <person name="Parkhill J."/>
            <person name="Rea M.C."/>
            <person name="O'Sullivan O."/>
            <person name="Ritari J."/>
            <person name="Douillard F.P."/>
            <person name="Paul Ross R."/>
            <person name="Yang R."/>
            <person name="Briner A.E."/>
            <person name="Felis G.E."/>
            <person name="de Vos W.M."/>
            <person name="Barrangou R."/>
            <person name="Klaenhammer T.R."/>
            <person name="Caufield P.W."/>
            <person name="Cui Y."/>
            <person name="Zhang H."/>
            <person name="O'Toole P.W."/>
        </authorList>
    </citation>
    <scope>NUCLEOTIDE SEQUENCE [LARGE SCALE GENOMIC DNA]</scope>
    <source>
        <strain evidence="7 8">DSM 21051</strain>
    </source>
</reference>
<name>A0A0R2CTK0_9LACO</name>
<sequence>MQLHSAAKFFLNPYQYYQKITQIFFGKGAQKMKINTKLLHDYPVVDTYTGASSIPKYQSSTFAQKELYGQPQKYLYTRFGNPTVDALESGFCSLENANYALAYSSGMAAIANVLMLLNAGDHIIAPLEVYGGTCQFATEILPKYNISVSFVDMSDLNDIKAHLHSNTKMIYIETPSNPLLKVCDIQKIVALAHQNNILTVADNTFMTALYQKPLDLGSDIVLESVTKFVNGHSDVVAGLVATNQSSLAEKLRLLQKNFGAILGVEDAWLVLRGMKTMGLRMEKAVENAQQLAEYLVTNPKIKHVYYPGLEDHPDAAVHAHQASNGGAVLSFEVYDKKTLEKLTKKIKLPILAVSLGGVESILSHPATMSHACLTPEERQKQGVTDELLRLSCGIENIEDLLEDFKQALK</sequence>
<proteinExistence type="inferred from homology"/>
<dbReference type="EMBL" id="AYZD01000033">
    <property type="protein sequence ID" value="KRM95096.1"/>
    <property type="molecule type" value="Genomic_DNA"/>
</dbReference>
<comment type="similarity">
    <text evidence="2 6">Belongs to the trans-sulfuration enzymes family.</text>
</comment>
<accession>A0A0R2CTK0</accession>
<dbReference type="AlphaFoldDB" id="A0A0R2CTK0"/>
<dbReference type="Proteomes" id="UP000051015">
    <property type="component" value="Unassembled WGS sequence"/>
</dbReference>
<feature type="modified residue" description="N6-(pyridoxal phosphate)lysine" evidence="5">
    <location>
        <position position="227"/>
    </location>
</feature>
<dbReference type="FunFam" id="3.40.640.10:FF:000009">
    <property type="entry name" value="Cystathionine gamma-synthase homolog"/>
    <property type="match status" value="1"/>
</dbReference>
<keyword evidence="8" id="KW-1185">Reference proteome</keyword>
<dbReference type="Gene3D" id="3.40.640.10">
    <property type="entry name" value="Type I PLP-dependent aspartate aminotransferase-like (Major domain)"/>
    <property type="match status" value="1"/>
</dbReference>
<keyword evidence="4 7" id="KW-0456">Lyase</keyword>
<dbReference type="InterPro" id="IPR015424">
    <property type="entry name" value="PyrdxlP-dep_Trfase"/>
</dbReference>
<dbReference type="CDD" id="cd00614">
    <property type="entry name" value="CGS_like"/>
    <property type="match status" value="1"/>
</dbReference>
<dbReference type="GO" id="GO:0009086">
    <property type="term" value="P:methionine biosynthetic process"/>
    <property type="evidence" value="ECO:0007669"/>
    <property type="project" value="UniProtKB-ARBA"/>
</dbReference>
<dbReference type="PANTHER" id="PTHR11808:SF50">
    <property type="entry name" value="CYSTATHIONINE BETA-LYASE"/>
    <property type="match status" value="1"/>
</dbReference>
<dbReference type="GO" id="GO:0047804">
    <property type="term" value="F:cysteine-S-conjugate beta-lyase activity"/>
    <property type="evidence" value="ECO:0007669"/>
    <property type="project" value="UniProtKB-ARBA"/>
</dbReference>
<dbReference type="GO" id="GO:0005737">
    <property type="term" value="C:cytoplasm"/>
    <property type="evidence" value="ECO:0007669"/>
    <property type="project" value="TreeGrafter"/>
</dbReference>
<dbReference type="InterPro" id="IPR015421">
    <property type="entry name" value="PyrdxlP-dep_Trfase_major"/>
</dbReference>